<dbReference type="SUPFAM" id="SSF52833">
    <property type="entry name" value="Thioredoxin-like"/>
    <property type="match status" value="1"/>
</dbReference>
<dbReference type="GO" id="GO:0034976">
    <property type="term" value="P:response to endoplasmic reticulum stress"/>
    <property type="evidence" value="ECO:0007669"/>
    <property type="project" value="TreeGrafter"/>
</dbReference>
<proteinExistence type="predicted"/>
<feature type="chain" id="PRO_5040139606" description="Thioredoxin domain-containing protein" evidence="2">
    <location>
        <begin position="22"/>
        <end position="747"/>
    </location>
</feature>
<dbReference type="PANTHER" id="PTHR45815">
    <property type="entry name" value="PROTEIN DISULFIDE-ISOMERASE A6"/>
    <property type="match status" value="1"/>
</dbReference>
<reference evidence="4" key="1">
    <citation type="submission" date="2020-11" db="EMBL/GenBank/DDBJ databases">
        <title>Kefir isolates.</title>
        <authorList>
            <person name="Marcisauskas S."/>
            <person name="Kim Y."/>
            <person name="Blasche S."/>
        </authorList>
    </citation>
    <scope>NUCLEOTIDE SEQUENCE</scope>
    <source>
        <strain evidence="4">Olga-1</strain>
    </source>
</reference>
<dbReference type="InterPro" id="IPR013766">
    <property type="entry name" value="Thioredoxin_domain"/>
</dbReference>
<evidence type="ECO:0000256" key="2">
    <source>
        <dbReference type="SAM" id="SignalP"/>
    </source>
</evidence>
<evidence type="ECO:0000313" key="5">
    <source>
        <dbReference type="Proteomes" id="UP000697127"/>
    </source>
</evidence>
<dbReference type="PROSITE" id="PS51352">
    <property type="entry name" value="THIOREDOXIN_2"/>
    <property type="match status" value="1"/>
</dbReference>
<feature type="domain" description="Thioredoxin" evidence="3">
    <location>
        <begin position="10"/>
        <end position="158"/>
    </location>
</feature>
<dbReference type="AlphaFoldDB" id="A0A9P7BGM5"/>
<keyword evidence="5" id="KW-1185">Reference proteome</keyword>
<dbReference type="Gene3D" id="3.40.30.10">
    <property type="entry name" value="Glutaredoxin"/>
    <property type="match status" value="2"/>
</dbReference>
<name>A0A9P7BGM5_9ASCO</name>
<gene>
    <name evidence="4" type="ORF">C6P40_000910</name>
</gene>
<keyword evidence="1" id="KW-1133">Transmembrane helix</keyword>
<evidence type="ECO:0000256" key="1">
    <source>
        <dbReference type="SAM" id="Phobius"/>
    </source>
</evidence>
<protein>
    <recommendedName>
        <fullName evidence="3">Thioredoxin domain-containing protein</fullName>
    </recommendedName>
</protein>
<dbReference type="Pfam" id="PF00085">
    <property type="entry name" value="Thioredoxin"/>
    <property type="match status" value="1"/>
</dbReference>
<dbReference type="OrthoDB" id="72053at2759"/>
<dbReference type="GO" id="GO:0005788">
    <property type="term" value="C:endoplasmic reticulum lumen"/>
    <property type="evidence" value="ECO:0007669"/>
    <property type="project" value="TreeGrafter"/>
</dbReference>
<dbReference type="CDD" id="cd02961">
    <property type="entry name" value="PDI_a_family"/>
    <property type="match status" value="1"/>
</dbReference>
<accession>A0A9P7BGM5</accession>
<comment type="caution">
    <text evidence="4">The sequence shown here is derived from an EMBL/GenBank/DDBJ whole genome shotgun (WGS) entry which is preliminary data.</text>
</comment>
<dbReference type="InterPro" id="IPR036249">
    <property type="entry name" value="Thioredoxin-like_sf"/>
</dbReference>
<dbReference type="GO" id="GO:0015035">
    <property type="term" value="F:protein-disulfide reductase activity"/>
    <property type="evidence" value="ECO:0007669"/>
    <property type="project" value="TreeGrafter"/>
</dbReference>
<feature type="signal peptide" evidence="2">
    <location>
        <begin position="1"/>
        <end position="21"/>
    </location>
</feature>
<dbReference type="EMBL" id="PUHW01000148">
    <property type="protein sequence ID" value="KAG0688473.1"/>
    <property type="molecule type" value="Genomic_DNA"/>
</dbReference>
<sequence>MVKQILLFVLLLTIQITNTLASPPSAKNNNELHARIPPPLTSNNFDSSLKEGFHVVEFFSPSCPHCVQLLPKWVEFYEMHNKNNKNLNTNTNDDSNNDVIFKIHQVDCLASGDLCDREGIQYYPMIRFYGAGSRLLGSMTNNDRNADTITEFVEEQVNVWSSSHGKYDPVKAGVITEDDKNLLNKNTLISTSDLLSVIEGENTIPRLISFWPTTDEQLNDDNFQEDYKNNKIFSYFHNLFSFRNLWNLTIKNLKKYSNDDKLQFNYFNCQSNKEICESLGFSSLNSFKINPRLSPEIILCLPKSNGGNAIYYKKDFNQFRNLNSAVKSLTHWTYRTLVNSEFQDLSFNDIKDFVDAPIKLKNKEQISEFTDYSKVAFIQINDPETYVSEDDSLLDRLLQPIADLDSDVYLFKTSDKEAALKFLKNQETSMIDKYIHLKDESNAEKEIKFDESIFVARTHSSFPMMICIKSGTLYSPVYTSFISKQMRDYNKIMTFIKRNYLPTINHLSIENKNLIFPNKFAKNINDQTERVLITFTDFQPKQFFKVEYFMSYIFHKFIHINNEHKYLEREDSRIEKYEEVNKLKKDDASSDDIIDALREKIDISFTTTDNHVYPVYVDVKHFSGIVESMGWSNLDSSHYQSGDVLLVDRFGGKFWDKDLNGNKLKIDDPKLTIELLQSVSYDAFKGNDLHSLSIWVKVPLSIIITIIAIIFIRLMKSFLQKKKLHLEKMKGLGILGVSPDLEESKFD</sequence>
<feature type="transmembrane region" description="Helical" evidence="1">
    <location>
        <begin position="694"/>
        <end position="715"/>
    </location>
</feature>
<organism evidence="4 5">
    <name type="scientific">Pichia californica</name>
    <dbReference type="NCBI Taxonomy" id="460514"/>
    <lineage>
        <taxon>Eukaryota</taxon>
        <taxon>Fungi</taxon>
        <taxon>Dikarya</taxon>
        <taxon>Ascomycota</taxon>
        <taxon>Saccharomycotina</taxon>
        <taxon>Pichiomycetes</taxon>
        <taxon>Pichiales</taxon>
        <taxon>Pichiaceae</taxon>
        <taxon>Pichia</taxon>
    </lineage>
</organism>
<dbReference type="PANTHER" id="PTHR45815:SF6">
    <property type="entry name" value="YALI0E02420P"/>
    <property type="match status" value="1"/>
</dbReference>
<dbReference type="Proteomes" id="UP000697127">
    <property type="component" value="Unassembled WGS sequence"/>
</dbReference>
<evidence type="ECO:0000313" key="4">
    <source>
        <dbReference type="EMBL" id="KAG0688473.1"/>
    </source>
</evidence>
<keyword evidence="1" id="KW-0812">Transmembrane</keyword>
<keyword evidence="1" id="KW-0472">Membrane</keyword>
<keyword evidence="2" id="KW-0732">Signal</keyword>
<evidence type="ECO:0000259" key="3">
    <source>
        <dbReference type="PROSITE" id="PS51352"/>
    </source>
</evidence>